<feature type="compositionally biased region" description="Low complexity" evidence="1">
    <location>
        <begin position="52"/>
        <end position="65"/>
    </location>
</feature>
<dbReference type="OrthoDB" id="4338732at2"/>
<feature type="region of interest" description="Disordered" evidence="1">
    <location>
        <begin position="52"/>
        <end position="78"/>
    </location>
</feature>
<comment type="caution">
    <text evidence="2">The sequence shown here is derived from an EMBL/GenBank/DDBJ whole genome shotgun (WGS) entry which is preliminary data.</text>
</comment>
<name>A0A0J6XNG0_9ACTN</name>
<feature type="region of interest" description="Disordered" evidence="1">
    <location>
        <begin position="93"/>
        <end position="162"/>
    </location>
</feature>
<keyword evidence="3" id="KW-1185">Reference proteome</keyword>
<dbReference type="Proteomes" id="UP000035932">
    <property type="component" value="Unassembled WGS sequence"/>
</dbReference>
<sequence length="205" mass="20472">MRGQFRLRVSTTGCSHSRVARVHPTRTTTKLLLGVACAVSAVSGCVQVTPAPMQPAAAPGTAAAPPRHEPRGGPGAVPVEVQAPALEALKAVPGRAGPQAATTGGAKPAPRGSEAAAGAGGAAAGTASQAVPPVPDIPEPRRPARGASGGKGGRTDPSGPDAKVRRELMKELPVRPADVCALGRRHGRWHPDSPEARICAGVHGG</sequence>
<dbReference type="AlphaFoldDB" id="A0A0J6XNG0"/>
<gene>
    <name evidence="2" type="ORF">ACS04_16525</name>
</gene>
<organism evidence="2 3">
    <name type="scientific">Streptomyces roseus</name>
    <dbReference type="NCBI Taxonomy" id="66430"/>
    <lineage>
        <taxon>Bacteria</taxon>
        <taxon>Bacillati</taxon>
        <taxon>Actinomycetota</taxon>
        <taxon>Actinomycetes</taxon>
        <taxon>Kitasatosporales</taxon>
        <taxon>Streptomycetaceae</taxon>
        <taxon>Streptomyces</taxon>
    </lineage>
</organism>
<reference evidence="2 3" key="1">
    <citation type="submission" date="2015-06" db="EMBL/GenBank/DDBJ databases">
        <title>Recapitulation of the evolution of biosynthetic gene clusters reveals hidden chemical diversity on bacterial genomes.</title>
        <authorList>
            <person name="Cruz-Morales P."/>
            <person name="Martinez-Guerrero C."/>
            <person name="Morales-Escalante M.A."/>
            <person name="Yanez-Guerra L.A."/>
            <person name="Kopp J.F."/>
            <person name="Feldmann J."/>
            <person name="Ramos-Aboites H.E."/>
            <person name="Barona-Gomez F."/>
        </authorList>
    </citation>
    <scope>NUCLEOTIDE SEQUENCE [LARGE SCALE GENOMIC DNA]</scope>
    <source>
        <strain evidence="2 3">ATCC 31245</strain>
    </source>
</reference>
<dbReference type="EMBL" id="LFML01000062">
    <property type="protein sequence ID" value="KMO96749.1"/>
    <property type="molecule type" value="Genomic_DNA"/>
</dbReference>
<accession>A0A0J6XNG0</accession>
<proteinExistence type="predicted"/>
<evidence type="ECO:0000313" key="2">
    <source>
        <dbReference type="EMBL" id="KMO96749.1"/>
    </source>
</evidence>
<evidence type="ECO:0000256" key="1">
    <source>
        <dbReference type="SAM" id="MobiDB-lite"/>
    </source>
</evidence>
<dbReference type="PATRIC" id="fig|66430.4.peg.5992"/>
<evidence type="ECO:0000313" key="3">
    <source>
        <dbReference type="Proteomes" id="UP000035932"/>
    </source>
</evidence>
<protein>
    <submittedName>
        <fullName evidence="2">Uncharacterized protein</fullName>
    </submittedName>
</protein>